<dbReference type="InterPro" id="IPR043502">
    <property type="entry name" value="DNA/RNA_pol_sf"/>
</dbReference>
<evidence type="ECO:0000259" key="2">
    <source>
        <dbReference type="PROSITE" id="PS50878"/>
    </source>
</evidence>
<dbReference type="Gene3D" id="3.60.10.10">
    <property type="entry name" value="Endonuclease/exonuclease/phosphatase"/>
    <property type="match status" value="1"/>
</dbReference>
<dbReference type="GO" id="GO:0003824">
    <property type="term" value="F:catalytic activity"/>
    <property type="evidence" value="ECO:0007669"/>
    <property type="project" value="InterPro"/>
</dbReference>
<evidence type="ECO:0000256" key="1">
    <source>
        <dbReference type="SAM" id="MobiDB-lite"/>
    </source>
</evidence>
<dbReference type="AlphaFoldDB" id="A0A6A3C6R3"/>
<dbReference type="EMBL" id="VEPZ02000451">
    <property type="protein sequence ID" value="KAE8724823.1"/>
    <property type="molecule type" value="Genomic_DNA"/>
</dbReference>
<dbReference type="SUPFAM" id="SSF56219">
    <property type="entry name" value="DNase I-like"/>
    <property type="match status" value="1"/>
</dbReference>
<comment type="caution">
    <text evidence="3">The sequence shown here is derived from an EMBL/GenBank/DDBJ whole genome shotgun (WGS) entry which is preliminary data.</text>
</comment>
<dbReference type="Pfam" id="PF14111">
    <property type="entry name" value="DUF4283"/>
    <property type="match status" value="1"/>
</dbReference>
<dbReference type="InterPro" id="IPR026960">
    <property type="entry name" value="RVT-Znf"/>
</dbReference>
<dbReference type="InterPro" id="IPR025558">
    <property type="entry name" value="DUF4283"/>
</dbReference>
<dbReference type="PANTHER" id="PTHR33116:SF78">
    <property type="entry name" value="OS12G0587133 PROTEIN"/>
    <property type="match status" value="1"/>
</dbReference>
<dbReference type="Pfam" id="PF13966">
    <property type="entry name" value="zf-RVT"/>
    <property type="match status" value="1"/>
</dbReference>
<sequence length="1278" mass="142334">MQRIINSLWGKSSPVKVSLAGSNLYVFSFMNASVREWVLENGPWHVQNKPLVLRKWEPYMQKLDFDLYVMPVWFHLYNVLLELYSRKGLSYISSALGNPLYMDSITASRERLEYAKVCVEINAGSEIPEEVNVALKNGSLATIKVFVSWLPKSCSCCRTFGHLANRCVVSQKVKHEVKVWREKGISSSELCDKGKMDSIVIQSFSPVLSDLPLGSSSNVSSALGAGVSNHELLVGNAVETNVSALQELPTISHLVVVDGSIGVDDSNKEDTCSVGDFPTLKDSMASNKKARGRKKGNTGSSSKFESLAEGGVLDGPRKARVASLGVAALLNQIKSKKRDLVDKAKISGNVGTGSGVGNSDFAEGGIIWILWRKQWSFSILSASDQSLSIAGNINGCRTLITAVYGSNSGIGRRGLWDHLRSLESLVGSSPWVVGGDFNVVLSVDESSDFESLGVHNSSDMEDFQDCLGDLDLLDHPFLGPTFTWSNRQDEGFLARKLDRILVNPEWLTAHPDSFAEFKAQGASDHCLGMIWTQNDALARRPKPFKFFNCWTSNVGFMGVVKLSWLEQCAGNPMQRLFSKLKRLKPRLKELNKEHFSDISSKVLNKRAELERIQLLNLSCTDQRSIEEERNIHAELVDLEIAESEFYRQIAKVHWLREGDLNTKFFHQRVESNKKRNTIKVLLSGSGQYLDSFDDIANELVNFFTNLIGTTDPMVENFPVEWLKDLLNYSLPEGAGDMLIKEVDDKEIKEALFRHGNGKSPGPNGFSSWFFKAAWDVVGNDFLAAVRYFFHSSSLLPAFNATSIILVPKSLNACMAKDFRPISCCSVVYKTITRIITTRLALIFPSMISPSQYAFVKGRNIVDNTLLAQEILKGYSRKSLSPRCAIKIDLQKAFYSFSVSLNGSLVGFFKGARGVRQGDPLSPYLFVLVMNVFSSILDVAAKRGVFKYHPKCKRISLTHLCFADDLLIFCHGSFDSVMGVLSTLETFYKLSGLRLNAMKTELYVCGVSDLVLGQIKAGTGFRVGNLPVRYLGVPLVTRKLTSKDCTALVTKIKEKLSKWANKRLSFGGRLQLIKYVIFSIFSYWSRHLILPKGVIRDVEKLSMRFFWKGSDSSARGARVSWKHICLLKSEGGLGLRSLTDWSKACCLLLIKKILAGEVAGLKLMLGGFRIIFAVEVRRLSTKDRLARFGIAVDSGCGLCRSGFESRDHIFSDCAYAVGVWHAILHACALNLGPLCWNDLVCWLLLNLKGKSLLVHILKLAWSGFIYFIWEERNHGLFRG</sequence>
<dbReference type="PANTHER" id="PTHR33116">
    <property type="entry name" value="REVERSE TRANSCRIPTASE ZINC-BINDING DOMAIN-CONTAINING PROTEIN-RELATED-RELATED"/>
    <property type="match status" value="1"/>
</dbReference>
<reference evidence="3" key="1">
    <citation type="submission" date="2019-09" db="EMBL/GenBank/DDBJ databases">
        <title>Draft genome information of white flower Hibiscus syriacus.</title>
        <authorList>
            <person name="Kim Y.-M."/>
        </authorList>
    </citation>
    <scope>NUCLEOTIDE SEQUENCE [LARGE SCALE GENOMIC DNA]</scope>
    <source>
        <strain evidence="3">YM2019G1</strain>
    </source>
</reference>
<accession>A0A6A3C6R3</accession>
<dbReference type="PROSITE" id="PS50878">
    <property type="entry name" value="RT_POL"/>
    <property type="match status" value="1"/>
</dbReference>
<name>A0A6A3C6R3_HIBSY</name>
<feature type="domain" description="Reverse transcriptase" evidence="2">
    <location>
        <begin position="787"/>
        <end position="1034"/>
    </location>
</feature>
<protein>
    <recommendedName>
        <fullName evidence="2">Reverse transcriptase domain-containing protein</fullName>
    </recommendedName>
</protein>
<feature type="region of interest" description="Disordered" evidence="1">
    <location>
        <begin position="283"/>
        <end position="307"/>
    </location>
</feature>
<evidence type="ECO:0000313" key="4">
    <source>
        <dbReference type="Proteomes" id="UP000436088"/>
    </source>
</evidence>
<organism evidence="3 4">
    <name type="scientific">Hibiscus syriacus</name>
    <name type="common">Rose of Sharon</name>
    <dbReference type="NCBI Taxonomy" id="106335"/>
    <lineage>
        <taxon>Eukaryota</taxon>
        <taxon>Viridiplantae</taxon>
        <taxon>Streptophyta</taxon>
        <taxon>Embryophyta</taxon>
        <taxon>Tracheophyta</taxon>
        <taxon>Spermatophyta</taxon>
        <taxon>Magnoliopsida</taxon>
        <taxon>eudicotyledons</taxon>
        <taxon>Gunneridae</taxon>
        <taxon>Pentapetalae</taxon>
        <taxon>rosids</taxon>
        <taxon>malvids</taxon>
        <taxon>Malvales</taxon>
        <taxon>Malvaceae</taxon>
        <taxon>Malvoideae</taxon>
        <taxon>Hibiscus</taxon>
    </lineage>
</organism>
<dbReference type="SUPFAM" id="SSF56672">
    <property type="entry name" value="DNA/RNA polymerases"/>
    <property type="match status" value="1"/>
</dbReference>
<dbReference type="Pfam" id="PF03372">
    <property type="entry name" value="Exo_endo_phos"/>
    <property type="match status" value="1"/>
</dbReference>
<dbReference type="InterPro" id="IPR036691">
    <property type="entry name" value="Endo/exonu/phosph_ase_sf"/>
</dbReference>
<evidence type="ECO:0000313" key="3">
    <source>
        <dbReference type="EMBL" id="KAE8724823.1"/>
    </source>
</evidence>
<gene>
    <name evidence="3" type="ORF">F3Y22_tig00009840pilonHSYRG00015</name>
</gene>
<dbReference type="InterPro" id="IPR005135">
    <property type="entry name" value="Endo/exonuclease/phosphatase"/>
</dbReference>
<keyword evidence="4" id="KW-1185">Reference proteome</keyword>
<dbReference type="CDD" id="cd01650">
    <property type="entry name" value="RT_nLTR_like"/>
    <property type="match status" value="1"/>
</dbReference>
<dbReference type="Pfam" id="PF00078">
    <property type="entry name" value="RVT_1"/>
    <property type="match status" value="1"/>
</dbReference>
<proteinExistence type="predicted"/>
<dbReference type="Proteomes" id="UP000436088">
    <property type="component" value="Unassembled WGS sequence"/>
</dbReference>
<dbReference type="InterPro" id="IPR000477">
    <property type="entry name" value="RT_dom"/>
</dbReference>